<reference evidence="2" key="1">
    <citation type="submission" date="2012-07" db="EMBL/GenBank/DDBJ databases">
        <title>Genome of the Chinese tree shrew, a rising model animal genetically related to primates.</title>
        <authorList>
            <person name="Zhang G."/>
            <person name="Fan Y."/>
            <person name="Yao Y."/>
            <person name="Huang Z."/>
        </authorList>
    </citation>
    <scope>NUCLEOTIDE SEQUENCE [LARGE SCALE GENOMIC DNA]</scope>
</reference>
<dbReference type="EMBL" id="KB320643">
    <property type="protein sequence ID" value="ELW66660.1"/>
    <property type="molecule type" value="Genomic_DNA"/>
</dbReference>
<gene>
    <name evidence="1" type="ORF">TREES_T100013921</name>
</gene>
<dbReference type="AlphaFoldDB" id="L9KUQ7"/>
<name>L9KUQ7_TUPCH</name>
<evidence type="ECO:0000313" key="1">
    <source>
        <dbReference type="EMBL" id="ELW66660.1"/>
    </source>
</evidence>
<keyword evidence="2" id="KW-1185">Reference proteome</keyword>
<evidence type="ECO:0000313" key="2">
    <source>
        <dbReference type="Proteomes" id="UP000011518"/>
    </source>
</evidence>
<protein>
    <submittedName>
        <fullName evidence="1">Uncharacterized protein</fullName>
    </submittedName>
</protein>
<sequence>MGVESLTTFMWQARGPYQSLEREGGSGGGAALVPSSGLLGQSHGLGGGAWNDYLQGYARPGCGMSGVVPRVVIQRSKVHTSAHQTRQMYEEQVTRKGLL</sequence>
<dbReference type="Proteomes" id="UP000011518">
    <property type="component" value="Unassembled WGS sequence"/>
</dbReference>
<reference evidence="2" key="2">
    <citation type="journal article" date="2013" name="Nat. Commun.">
        <title>Genome of the Chinese tree shrew.</title>
        <authorList>
            <person name="Fan Y."/>
            <person name="Huang Z.Y."/>
            <person name="Cao C.C."/>
            <person name="Chen C.S."/>
            <person name="Chen Y.X."/>
            <person name="Fan D.D."/>
            <person name="He J."/>
            <person name="Hou H.L."/>
            <person name="Hu L."/>
            <person name="Hu X.T."/>
            <person name="Jiang X.T."/>
            <person name="Lai R."/>
            <person name="Lang Y.S."/>
            <person name="Liang B."/>
            <person name="Liao S.G."/>
            <person name="Mu D."/>
            <person name="Ma Y.Y."/>
            <person name="Niu Y.Y."/>
            <person name="Sun X.Q."/>
            <person name="Xia J.Q."/>
            <person name="Xiao J."/>
            <person name="Xiong Z.Q."/>
            <person name="Xu L."/>
            <person name="Yang L."/>
            <person name="Zhang Y."/>
            <person name="Zhao W."/>
            <person name="Zhao X.D."/>
            <person name="Zheng Y.T."/>
            <person name="Zhou J.M."/>
            <person name="Zhu Y.B."/>
            <person name="Zhang G.J."/>
            <person name="Wang J."/>
            <person name="Yao Y.G."/>
        </authorList>
    </citation>
    <scope>NUCLEOTIDE SEQUENCE [LARGE SCALE GENOMIC DNA]</scope>
</reference>
<organism evidence="1 2">
    <name type="scientific">Tupaia chinensis</name>
    <name type="common">Chinese tree shrew</name>
    <name type="synonym">Tupaia belangeri chinensis</name>
    <dbReference type="NCBI Taxonomy" id="246437"/>
    <lineage>
        <taxon>Eukaryota</taxon>
        <taxon>Metazoa</taxon>
        <taxon>Chordata</taxon>
        <taxon>Craniata</taxon>
        <taxon>Vertebrata</taxon>
        <taxon>Euteleostomi</taxon>
        <taxon>Mammalia</taxon>
        <taxon>Eutheria</taxon>
        <taxon>Euarchontoglires</taxon>
        <taxon>Scandentia</taxon>
        <taxon>Tupaiidae</taxon>
        <taxon>Tupaia</taxon>
    </lineage>
</organism>
<accession>L9KUQ7</accession>
<proteinExistence type="predicted"/>
<dbReference type="InParanoid" id="L9KUQ7"/>